<protein>
    <submittedName>
        <fullName evidence="1">Uncharacterized protein</fullName>
    </submittedName>
</protein>
<gene>
    <name evidence="1" type="ORF">H9742_14340</name>
</gene>
<evidence type="ECO:0000313" key="1">
    <source>
        <dbReference type="EMBL" id="HIW82676.1"/>
    </source>
</evidence>
<reference evidence="1" key="2">
    <citation type="submission" date="2021-04" db="EMBL/GenBank/DDBJ databases">
        <authorList>
            <person name="Gilroy R."/>
        </authorList>
    </citation>
    <scope>NUCLEOTIDE SEQUENCE</scope>
    <source>
        <strain evidence="1">CHK195-6426</strain>
    </source>
</reference>
<evidence type="ECO:0000313" key="2">
    <source>
        <dbReference type="Proteomes" id="UP000824265"/>
    </source>
</evidence>
<accession>A0A9D1R9W6</accession>
<comment type="caution">
    <text evidence="1">The sequence shown here is derived from an EMBL/GenBank/DDBJ whole genome shotgun (WGS) entry which is preliminary data.</text>
</comment>
<dbReference type="Proteomes" id="UP000824265">
    <property type="component" value="Unassembled WGS sequence"/>
</dbReference>
<organism evidence="1 2">
    <name type="scientific">Candidatus Acetatifactor stercoripullorum</name>
    <dbReference type="NCBI Taxonomy" id="2838414"/>
    <lineage>
        <taxon>Bacteria</taxon>
        <taxon>Bacillati</taxon>
        <taxon>Bacillota</taxon>
        <taxon>Clostridia</taxon>
        <taxon>Lachnospirales</taxon>
        <taxon>Lachnospiraceae</taxon>
        <taxon>Acetatifactor</taxon>
    </lineage>
</organism>
<sequence>MQYIKAKFIKQDKPAGRAYTYRTEDDLKPGDIVTDSKGSKLVVVDEPVDAAWIMAYGADKVAVIRKYMEPENVESED</sequence>
<name>A0A9D1R9W6_9FIRM</name>
<reference evidence="1" key="1">
    <citation type="journal article" date="2021" name="PeerJ">
        <title>Extensive microbial diversity within the chicken gut microbiome revealed by metagenomics and culture.</title>
        <authorList>
            <person name="Gilroy R."/>
            <person name="Ravi A."/>
            <person name="Getino M."/>
            <person name="Pursley I."/>
            <person name="Horton D.L."/>
            <person name="Alikhan N.F."/>
            <person name="Baker D."/>
            <person name="Gharbi K."/>
            <person name="Hall N."/>
            <person name="Watson M."/>
            <person name="Adriaenssens E.M."/>
            <person name="Foster-Nyarko E."/>
            <person name="Jarju S."/>
            <person name="Secka A."/>
            <person name="Antonio M."/>
            <person name="Oren A."/>
            <person name="Chaudhuri R.R."/>
            <person name="La Ragione R."/>
            <person name="Hildebrand F."/>
            <person name="Pallen M.J."/>
        </authorList>
    </citation>
    <scope>NUCLEOTIDE SEQUENCE</scope>
    <source>
        <strain evidence="1">CHK195-6426</strain>
    </source>
</reference>
<dbReference type="EMBL" id="DXGH01000073">
    <property type="protein sequence ID" value="HIW82676.1"/>
    <property type="molecule type" value="Genomic_DNA"/>
</dbReference>
<dbReference type="AlphaFoldDB" id="A0A9D1R9W6"/>
<proteinExistence type="predicted"/>